<evidence type="ECO:0000256" key="2">
    <source>
        <dbReference type="ARBA" id="ARBA00022737"/>
    </source>
</evidence>
<dbReference type="EMBL" id="JANTQA010000023">
    <property type="protein sequence ID" value="KAJ3443163.1"/>
    <property type="molecule type" value="Genomic_DNA"/>
</dbReference>
<evidence type="ECO:0000256" key="1">
    <source>
        <dbReference type="ARBA" id="ARBA00007657"/>
    </source>
</evidence>
<accession>A0AAV7ZS20</accession>
<evidence type="ECO:0000313" key="7">
    <source>
        <dbReference type="Proteomes" id="UP001146793"/>
    </source>
</evidence>
<protein>
    <submittedName>
        <fullName evidence="6">Tip120</fullName>
    </submittedName>
</protein>
<gene>
    <name evidence="6" type="ORF">M0812_08995</name>
</gene>
<feature type="region of interest" description="Disordered" evidence="4">
    <location>
        <begin position="315"/>
        <end position="357"/>
    </location>
</feature>
<dbReference type="InterPro" id="IPR039852">
    <property type="entry name" value="CAND1/CAND2"/>
</dbReference>
<dbReference type="Proteomes" id="UP001146793">
    <property type="component" value="Unassembled WGS sequence"/>
</dbReference>
<organism evidence="6 7">
    <name type="scientific">Anaeramoeba flamelloides</name>
    <dbReference type="NCBI Taxonomy" id="1746091"/>
    <lineage>
        <taxon>Eukaryota</taxon>
        <taxon>Metamonada</taxon>
        <taxon>Anaeramoebidae</taxon>
        <taxon>Anaeramoeba</taxon>
    </lineage>
</organism>
<evidence type="ECO:0000256" key="4">
    <source>
        <dbReference type="SAM" id="MobiDB-lite"/>
    </source>
</evidence>
<dbReference type="InterPro" id="IPR013932">
    <property type="entry name" value="TATA-bd_TIP120"/>
</dbReference>
<dbReference type="AlphaFoldDB" id="A0AAV7ZS20"/>
<dbReference type="InterPro" id="IPR016024">
    <property type="entry name" value="ARM-type_fold"/>
</dbReference>
<sequence>MSSFAVDQTLDKMNNNDHDIRYMAVNDLITQVKKENFKLDTNNENQLITKMLKLVEDSSGNVQNLTVECFGLLIPKISENQVKGIARKLTTRLLSEDQEAHDISALALRKVVSSTLNEQTKLNTELSAQMIPQMIKGTTSSEFVNVQLECIQIITDLIIRFNPLFVDLHEKIKTTFISKLTAYTAPGRIVEGLTQLSAAVNQNSFNSIIEEIIKKLETDKEVKNIRIYIQTISSISRLIGYRLGSHLKKLVPLILVYVEDEKYKEDDELRDNCLHSFESFVLRCPKEVGQFVTAFTKISLKLINYDPFYGDDKGSSYSGSESGSYTDESYTASESEGEDSFEEFQDDDDDEISDEEDLNDVDDVSWKVRKASAKCLTALVSTRPEQTEMFYTEVVPVLIKKFDEHEESVKLTVFETFIKLIKQTKIILASKTGSAKIIDLLGNHVEKIISTLAKQFGSKSLKVKVAIFTILNLITQTFDNVLDAYAPKLLNGIKLALNDKSSSNTELKLSSLSFFKSLLKHNSPESFYKNISDLIPDLIIAIKDPYYKIAASALKVGSVISTMVRPKKENLVKEYNWEKIGTDLHSLFFEILQDQSLDQEVKESVIIAISELISNLGDVLPDVLKTLNTLLERLSNEITRVVCIQSFRTIAESKVEIPLPKIIVKLMSSLSQFLRQKNRLVKQSSLRTMRSIVEKYGTTFNKKTYEETFSEMSRLVSDDDLHLAHLSLRLSANILKVKPEMAILIIDKIIPKVVELVSSPILQGIALKTTLWFYKTLITTHNSAIKFSSLIQPLYSVIKNRSTEEQLPKQAYLTVSQTIATLAIFSTEDNCEKTVNGFMSELTKKKAHEPAILLALYALGEIGSRKDLSSFKNLTDLLIGCFDAKSELISSAASYALGNVAAGCLDKFLSVVIEQIKNVPKHQYLLFRSLKEIISRISESETEYESIKKFIPSILDLLFANCENKDESTRNVVSECLGKIALFNPVELIPELKKKISTKSVFTRATIVGALKFAIHKDKTTVDKALKKHFHDFIVALEDENHTVRLSALKTLNFASQAKPHIVQKELEYILPRLYKETQVKQELIKIVKFGQLVHVVDSGVENRKSAFDTMNILLSNSYNLLEPTDFVTTIGNGFTDGNTDVLLSAHSLMKRMIRKNSEVVRAILDSLIDPLKKTIIHELKKDVDKQDLDENEQKIFSALRVVFNLSMIPDTDKSIKFTELINNTIQKNTNLASKYEAIVDNRIPDPDQSTLEYSTTSYF</sequence>
<comment type="similarity">
    <text evidence="1">Belongs to the CAND family.</text>
</comment>
<dbReference type="Pfam" id="PF25782">
    <property type="entry name" value="TPR_CAND1"/>
    <property type="match status" value="1"/>
</dbReference>
<dbReference type="SUPFAM" id="SSF48371">
    <property type="entry name" value="ARM repeat"/>
    <property type="match status" value="1"/>
</dbReference>
<dbReference type="GO" id="GO:0010265">
    <property type="term" value="P:SCF complex assembly"/>
    <property type="evidence" value="ECO:0007669"/>
    <property type="project" value="InterPro"/>
</dbReference>
<feature type="compositionally biased region" description="Acidic residues" evidence="4">
    <location>
        <begin position="335"/>
        <end position="357"/>
    </location>
</feature>
<name>A0AAV7ZS20_9EUKA</name>
<feature type="domain" description="TATA-binding protein interacting (TIP20)" evidence="5">
    <location>
        <begin position="1062"/>
        <end position="1223"/>
    </location>
</feature>
<dbReference type="Pfam" id="PF08623">
    <property type="entry name" value="TIP120"/>
    <property type="match status" value="1"/>
</dbReference>
<evidence type="ECO:0000256" key="3">
    <source>
        <dbReference type="ARBA" id="ARBA00022786"/>
    </source>
</evidence>
<evidence type="ECO:0000259" key="5">
    <source>
        <dbReference type="Pfam" id="PF08623"/>
    </source>
</evidence>
<keyword evidence="2" id="KW-0677">Repeat</keyword>
<reference evidence="6" key="1">
    <citation type="submission" date="2022-08" db="EMBL/GenBank/DDBJ databases">
        <title>Novel sulphate-reducing endosymbionts in the free-living metamonad Anaeramoeba.</title>
        <authorList>
            <person name="Jerlstrom-Hultqvist J."/>
            <person name="Cepicka I."/>
            <person name="Gallot-Lavallee L."/>
            <person name="Salas-Leiva D."/>
            <person name="Curtis B.A."/>
            <person name="Zahonova K."/>
            <person name="Pipaliya S."/>
            <person name="Dacks J."/>
            <person name="Roger A.J."/>
        </authorList>
    </citation>
    <scope>NUCLEOTIDE SEQUENCE</scope>
    <source>
        <strain evidence="6">Busselton2</strain>
    </source>
</reference>
<comment type="caution">
    <text evidence="6">The sequence shown here is derived from an EMBL/GenBank/DDBJ whole genome shotgun (WGS) entry which is preliminary data.</text>
</comment>
<keyword evidence="3" id="KW-0833">Ubl conjugation pathway</keyword>
<dbReference type="PANTHER" id="PTHR12696">
    <property type="entry name" value="TIP120"/>
    <property type="match status" value="1"/>
</dbReference>
<dbReference type="InterPro" id="IPR011989">
    <property type="entry name" value="ARM-like"/>
</dbReference>
<proteinExistence type="inferred from homology"/>
<feature type="compositionally biased region" description="Low complexity" evidence="4">
    <location>
        <begin position="315"/>
        <end position="334"/>
    </location>
</feature>
<evidence type="ECO:0000313" key="6">
    <source>
        <dbReference type="EMBL" id="KAJ3443163.1"/>
    </source>
</evidence>
<dbReference type="Gene3D" id="1.25.10.10">
    <property type="entry name" value="Leucine-rich Repeat Variant"/>
    <property type="match status" value="1"/>
</dbReference>